<dbReference type="SMART" id="SM00422">
    <property type="entry name" value="HTH_MERR"/>
    <property type="match status" value="1"/>
</dbReference>
<comment type="caution">
    <text evidence="2">The sequence shown here is derived from an EMBL/GenBank/DDBJ whole genome shotgun (WGS) entry which is preliminary data.</text>
</comment>
<dbReference type="Gene3D" id="1.10.1660.10">
    <property type="match status" value="1"/>
</dbReference>
<dbReference type="Proteomes" id="UP001597391">
    <property type="component" value="Unassembled WGS sequence"/>
</dbReference>
<name>A0ABW5XJ34_9MICO</name>
<protein>
    <submittedName>
        <fullName evidence="2">MerR family transcriptional regulator</fullName>
    </submittedName>
</protein>
<feature type="domain" description="HTH merR-type" evidence="1">
    <location>
        <begin position="12"/>
        <end position="59"/>
    </location>
</feature>
<dbReference type="PROSITE" id="PS50937">
    <property type="entry name" value="HTH_MERR_2"/>
    <property type="match status" value="1"/>
</dbReference>
<dbReference type="RefSeq" id="WP_377467392.1">
    <property type="nucleotide sequence ID" value="NZ_JBHUOP010000005.1"/>
</dbReference>
<dbReference type="EMBL" id="JBHUOP010000005">
    <property type="protein sequence ID" value="MFD2841424.1"/>
    <property type="molecule type" value="Genomic_DNA"/>
</dbReference>
<gene>
    <name evidence="2" type="ORF">ACFSYH_12735</name>
</gene>
<evidence type="ECO:0000259" key="1">
    <source>
        <dbReference type="PROSITE" id="PS50937"/>
    </source>
</evidence>
<keyword evidence="3" id="KW-1185">Reference proteome</keyword>
<proteinExistence type="predicted"/>
<dbReference type="Pfam" id="PF13411">
    <property type="entry name" value="MerR_1"/>
    <property type="match status" value="1"/>
</dbReference>
<dbReference type="InterPro" id="IPR000551">
    <property type="entry name" value="MerR-type_HTH_dom"/>
</dbReference>
<evidence type="ECO:0000313" key="2">
    <source>
        <dbReference type="EMBL" id="MFD2841424.1"/>
    </source>
</evidence>
<dbReference type="SUPFAM" id="SSF46955">
    <property type="entry name" value="Putative DNA-binding domain"/>
    <property type="match status" value="1"/>
</dbReference>
<dbReference type="InterPro" id="IPR009061">
    <property type="entry name" value="DNA-bd_dom_put_sf"/>
</dbReference>
<sequence length="387" mass="42316">MNRENLINSRQTYSVSATAERLGVAPATLRTWARRHGMGPSQHSSGSHRRYTDTDLAKLMTLRTYLLRGATAAEAVHAAQQAAEDGVTLEAAEGLLQEVLREKGMVTPKIRPVELVEGGVSSSTTSLARARRERGSGRNSVLRIAPSTPHAVEYNDYKARCTELVSAALRDDEERCTELLTVASDESLIDWWKLLVRPALDRISTHTVLSSPGKAPRLLVGFLAQRALADHVGEVRPDLATADRPHPSRLKNITLVFSSALDELSLPAHVLVAALLQNKCNAHVILGPGNTQRVSELIKIVRPSVVAFVSDHATPSLEILHSLTQEFPELPIYVGVREGVDTRAVRHLGQVSAINSFRALYHEVYAAVRAAAPGAEYWSDDDSTFRL</sequence>
<evidence type="ECO:0000313" key="3">
    <source>
        <dbReference type="Proteomes" id="UP001597391"/>
    </source>
</evidence>
<accession>A0ABW5XJ34</accession>
<reference evidence="3" key="1">
    <citation type="journal article" date="2019" name="Int. J. Syst. Evol. Microbiol.">
        <title>The Global Catalogue of Microorganisms (GCM) 10K type strain sequencing project: providing services to taxonomists for standard genome sequencing and annotation.</title>
        <authorList>
            <consortium name="The Broad Institute Genomics Platform"/>
            <consortium name="The Broad Institute Genome Sequencing Center for Infectious Disease"/>
            <person name="Wu L."/>
            <person name="Ma J."/>
        </authorList>
    </citation>
    <scope>NUCLEOTIDE SEQUENCE [LARGE SCALE GENOMIC DNA]</scope>
    <source>
        <strain evidence="3">KCTC 33576</strain>
    </source>
</reference>
<organism evidence="2 3">
    <name type="scientific">Populibacterium corticicola</name>
    <dbReference type="NCBI Taxonomy" id="1812826"/>
    <lineage>
        <taxon>Bacteria</taxon>
        <taxon>Bacillati</taxon>
        <taxon>Actinomycetota</taxon>
        <taxon>Actinomycetes</taxon>
        <taxon>Micrococcales</taxon>
        <taxon>Jonesiaceae</taxon>
        <taxon>Populibacterium</taxon>
    </lineage>
</organism>